<feature type="signal peptide" evidence="12">
    <location>
        <begin position="1"/>
        <end position="26"/>
    </location>
</feature>
<dbReference type="PANTHER" id="PTHR44170">
    <property type="entry name" value="PROTEIN SIDEKICK"/>
    <property type="match status" value="1"/>
</dbReference>
<dbReference type="OrthoDB" id="428111at2759"/>
<feature type="domain" description="Fibronectin type-III" evidence="14">
    <location>
        <begin position="891"/>
        <end position="990"/>
    </location>
</feature>
<dbReference type="SUPFAM" id="SSF49265">
    <property type="entry name" value="Fibronectin type III"/>
    <property type="match status" value="3"/>
</dbReference>
<dbReference type="FunFam" id="2.60.40.10:FF:000017">
    <property type="entry name" value="Down syndrome cell adhesion molecule b"/>
    <property type="match status" value="1"/>
</dbReference>
<sequence>METSHRMLRTSVHFCIFLSVLTCTSASVVILEHPASQAIVFGQDLFLNCKSRNLTSGTSDGLVVQWRLNNGSIAPKTSMYPNGTLLVPAVSSSDIGNYTCLVHDAGNNLLATSFSASVFHAYIKMFEVSPVPAYVIEDDMVSFDCITGESSPAPRVFWEKDGEVFTGGEQYAATYGGYPADSLVIQYSMRLTFRAKPHLAGAYSCVARNSVLKIDVRSLKVRLQVAELEAAPYVMEDMVITEVITPLAQPMIIDCPISGKPAVTVKWFKNDAPVDGTTNFFTLKNNSLHRPLTVLADEGRYFCEGTNSLGLIRSPNVTVTLGRIDLTFQKSPSDLYVIAGLSAKLHCTPPVSVPPASVTWYKNNALLVPRSGEQGLQVVKTAGGSWDIVFEEVQKQDEGEYFCVASNDHAVPRTRTSPSAVVRVGGAPIFIEPPVGMTIEKGKLSQLTCYVQGDPFPEVTWLFETTVLTTSEKVSFRQGNQELWIGNVNKANEGTYTCRAVNRYGTIQTKVYVKILVPPVVLQAVGHTIASVGDTVILPCGIYSDPSPRVTWYKDSAALVMGGRFTQIPDGLYITSVQVSDSGTYTCQASNVAGDVENSGTLEVLVLPYFTTKPENVTATSGMNVTLSCVAGGYPSPTLTWLFNGSSLFPKDTLLSLNQKQLLLLQVSWLHVGQYSCIATNNKGSAKAVATLAIRVPPKVEQIEGIPILYQGESLLLKCHVTGIPAPLIEWQFNRQSLAPSTNGRISFPASNSLSVKFVTGGDAGIYTCQTSNSAGVSQKDISVYVIGRPSRPVLQNVETLTATSVKLTWSIEQREPQTPVTRVVISYRKILESSIPYQNIQLGTNLQEYTVQGLDPASVYVLMVSAVNDAGTSDASNLLETKTFDAGPEQPRNVHVSAVSSANVTLTWEIPLITNGNIKKYEIAYRQKGLLAEFRAEISSNHTPSHDYVIKGLTPYTWYTMEVRGATIEGDQTLWGNWSDTVEARTAQAAPTGSAREVRAQPTSTESVQVYWESVLQDKQNGPIRRYYVTYWLLSNQSRPIGEKVIDSLDLRVNITDLDPWTWYVVKVIPENAGGRGVASDPVSVRTYPAVPAGSPISVSAEPKNSQSIIVRWKPPAEKDWKSDLSGFIIQYWNEMTSGSLTSLGLVDLSALISGLQPYTQYKIRVAAYTSQLSNGIGPYSENITAKTLQDVPGPVVNLAAAATATTLKLSWKQPEKTNGIISHYLVTYILIGPTTVTAPPDVSVNITEYANGIVEKRLDIFSNFSTAVTSTHFLPLALICDKMFGNSTIFAEFENVTDINQSDFLTQFNAPKIVSDWMKTYNKALGPLCKELRSVAQQLDFDKSVLDKQILMSRNITALSVTLTDLDPDYVYNVTTTAATEAGYGPAVVIQATTLKPTATPKPTTKLQTTLITKPQTTAVPPLGQQEQQVSEPLNLPVIVGGGVSGLVLILIILLLICCLFLQRRKAQSEEKTRVIQENFDDKQVNTIYGQLDRPRGPAIAKAAEDGTDSVDIHGDEVRFYSPRQSNRNDSTRSYITDGSGQITANNGRRKDTFMGLSLEETEADSSIDPTHFSGLAAPGSVKANPAFYDESASSSDLETMSVTMAFSAEDTQQRPQPEDAVVKRTSKMRSLNAAAIARHRSSNLHSRMSRDGDRTVLINDDVQIVFNERTAL</sequence>
<dbReference type="Gene3D" id="2.60.40.10">
    <property type="entry name" value="Immunoglobulins"/>
    <property type="match status" value="13"/>
</dbReference>
<dbReference type="EMBL" id="JAIWYP010000007">
    <property type="protein sequence ID" value="KAH3797139.1"/>
    <property type="molecule type" value="Genomic_DNA"/>
</dbReference>
<dbReference type="SMART" id="SM00060">
    <property type="entry name" value="FN3"/>
    <property type="match status" value="5"/>
</dbReference>
<evidence type="ECO:0000256" key="8">
    <source>
        <dbReference type="ARBA" id="ARBA00023157"/>
    </source>
</evidence>
<feature type="region of interest" description="Disordered" evidence="10">
    <location>
        <begin position="1524"/>
        <end position="1551"/>
    </location>
</feature>
<gene>
    <name evidence="15" type="ORF">DPMN_150714</name>
</gene>
<reference evidence="15" key="2">
    <citation type="submission" date="2020-11" db="EMBL/GenBank/DDBJ databases">
        <authorList>
            <person name="McCartney M.A."/>
            <person name="Auch B."/>
            <person name="Kono T."/>
            <person name="Mallez S."/>
            <person name="Becker A."/>
            <person name="Gohl D.M."/>
            <person name="Silverstein K.A.T."/>
            <person name="Koren S."/>
            <person name="Bechman K.B."/>
            <person name="Herman A."/>
            <person name="Abrahante J.E."/>
            <person name="Garbe J."/>
        </authorList>
    </citation>
    <scope>NUCLEOTIDE SEQUENCE</scope>
    <source>
        <strain evidence="15">Duluth1</strain>
        <tissue evidence="15">Whole animal</tissue>
    </source>
</reference>
<dbReference type="GO" id="GO:0098609">
    <property type="term" value="P:cell-cell adhesion"/>
    <property type="evidence" value="ECO:0007669"/>
    <property type="project" value="TreeGrafter"/>
</dbReference>
<feature type="transmembrane region" description="Helical" evidence="11">
    <location>
        <begin position="1440"/>
        <end position="1464"/>
    </location>
</feature>
<accession>A0A9D4FDT5</accession>
<feature type="domain" description="Fibronectin type-III" evidence="14">
    <location>
        <begin position="995"/>
        <end position="1091"/>
    </location>
</feature>
<dbReference type="InterPro" id="IPR003598">
    <property type="entry name" value="Ig_sub2"/>
</dbReference>
<dbReference type="InterPro" id="IPR036179">
    <property type="entry name" value="Ig-like_dom_sf"/>
</dbReference>
<dbReference type="PANTHER" id="PTHR44170:SF56">
    <property type="entry name" value="FIBRONECTIN TYPE-III DOMAIN-CONTAINING PROTEIN"/>
    <property type="match status" value="1"/>
</dbReference>
<evidence type="ECO:0000256" key="11">
    <source>
        <dbReference type="SAM" id="Phobius"/>
    </source>
</evidence>
<feature type="domain" description="Ig-like" evidence="13">
    <location>
        <begin position="698"/>
        <end position="783"/>
    </location>
</feature>
<feature type="domain" description="Ig-like" evidence="13">
    <location>
        <begin position="232"/>
        <end position="308"/>
    </location>
</feature>
<evidence type="ECO:0000313" key="16">
    <source>
        <dbReference type="Proteomes" id="UP000828390"/>
    </source>
</evidence>
<feature type="domain" description="Ig-like" evidence="13">
    <location>
        <begin position="608"/>
        <end position="693"/>
    </location>
</feature>
<keyword evidence="6 11" id="KW-1133">Transmembrane helix</keyword>
<proteinExistence type="predicted"/>
<dbReference type="InterPro" id="IPR003599">
    <property type="entry name" value="Ig_sub"/>
</dbReference>
<keyword evidence="9" id="KW-0393">Immunoglobulin domain</keyword>
<feature type="domain" description="Ig-like" evidence="13">
    <location>
        <begin position="124"/>
        <end position="224"/>
    </location>
</feature>
<keyword evidence="5" id="KW-0130">Cell adhesion</keyword>
<dbReference type="CDD" id="cd00063">
    <property type="entry name" value="FN3"/>
    <property type="match status" value="4"/>
</dbReference>
<dbReference type="SMART" id="SM00409">
    <property type="entry name" value="IG"/>
    <property type="match status" value="8"/>
</dbReference>
<dbReference type="SMART" id="SM00408">
    <property type="entry name" value="IGc2"/>
    <property type="match status" value="8"/>
</dbReference>
<keyword evidence="2 11" id="KW-0812">Transmembrane</keyword>
<evidence type="ECO:0000256" key="6">
    <source>
        <dbReference type="ARBA" id="ARBA00022989"/>
    </source>
</evidence>
<dbReference type="SUPFAM" id="SSF48726">
    <property type="entry name" value="Immunoglobulin"/>
    <property type="match status" value="7"/>
</dbReference>
<keyword evidence="7 11" id="KW-0472">Membrane</keyword>
<keyword evidence="3 12" id="KW-0732">Signal</keyword>
<dbReference type="InterPro" id="IPR003961">
    <property type="entry name" value="FN3_dom"/>
</dbReference>
<dbReference type="PROSITE" id="PS50835">
    <property type="entry name" value="IG_LIKE"/>
    <property type="match status" value="8"/>
</dbReference>
<evidence type="ECO:0000256" key="9">
    <source>
        <dbReference type="ARBA" id="ARBA00023319"/>
    </source>
</evidence>
<keyword evidence="4" id="KW-0677">Repeat</keyword>
<dbReference type="InterPro" id="IPR007110">
    <property type="entry name" value="Ig-like_dom"/>
</dbReference>
<dbReference type="InterPro" id="IPR036116">
    <property type="entry name" value="FN3_sf"/>
</dbReference>
<feature type="chain" id="PRO_5039173385" evidence="12">
    <location>
        <begin position="27"/>
        <end position="1675"/>
    </location>
</feature>
<feature type="domain" description="Fibronectin type-III" evidence="14">
    <location>
        <begin position="1096"/>
        <end position="1192"/>
    </location>
</feature>
<feature type="domain" description="Fibronectin type-III" evidence="14">
    <location>
        <begin position="789"/>
        <end position="887"/>
    </location>
</feature>
<evidence type="ECO:0000256" key="12">
    <source>
        <dbReference type="SAM" id="SignalP"/>
    </source>
</evidence>
<keyword evidence="16" id="KW-1185">Reference proteome</keyword>
<organism evidence="15 16">
    <name type="scientific">Dreissena polymorpha</name>
    <name type="common">Zebra mussel</name>
    <name type="synonym">Mytilus polymorpha</name>
    <dbReference type="NCBI Taxonomy" id="45954"/>
    <lineage>
        <taxon>Eukaryota</taxon>
        <taxon>Metazoa</taxon>
        <taxon>Spiralia</taxon>
        <taxon>Lophotrochozoa</taxon>
        <taxon>Mollusca</taxon>
        <taxon>Bivalvia</taxon>
        <taxon>Autobranchia</taxon>
        <taxon>Heteroconchia</taxon>
        <taxon>Euheterodonta</taxon>
        <taxon>Imparidentia</taxon>
        <taxon>Neoheterodontei</taxon>
        <taxon>Myida</taxon>
        <taxon>Dreissenoidea</taxon>
        <taxon>Dreissenidae</taxon>
        <taxon>Dreissena</taxon>
    </lineage>
</organism>
<comment type="caution">
    <text evidence="15">The sequence shown here is derived from an EMBL/GenBank/DDBJ whole genome shotgun (WGS) entry which is preliminary data.</text>
</comment>
<dbReference type="Pfam" id="PF00041">
    <property type="entry name" value="fn3"/>
    <property type="match status" value="4"/>
</dbReference>
<dbReference type="FunFam" id="2.60.40.10:FF:000028">
    <property type="entry name" value="Neuronal cell adhesion molecule"/>
    <property type="match status" value="1"/>
</dbReference>
<dbReference type="Proteomes" id="UP000828390">
    <property type="component" value="Unassembled WGS sequence"/>
</dbReference>
<feature type="domain" description="Ig-like" evidence="13">
    <location>
        <begin position="315"/>
        <end position="419"/>
    </location>
</feature>
<dbReference type="GO" id="GO:0016020">
    <property type="term" value="C:membrane"/>
    <property type="evidence" value="ECO:0007669"/>
    <property type="project" value="UniProtKB-SubCell"/>
</dbReference>
<evidence type="ECO:0000256" key="3">
    <source>
        <dbReference type="ARBA" id="ARBA00022729"/>
    </source>
</evidence>
<evidence type="ECO:0000256" key="2">
    <source>
        <dbReference type="ARBA" id="ARBA00022692"/>
    </source>
</evidence>
<evidence type="ECO:0000256" key="10">
    <source>
        <dbReference type="SAM" id="MobiDB-lite"/>
    </source>
</evidence>
<evidence type="ECO:0000256" key="5">
    <source>
        <dbReference type="ARBA" id="ARBA00022889"/>
    </source>
</evidence>
<name>A0A9D4FDT5_DREPO</name>
<dbReference type="PROSITE" id="PS50853">
    <property type="entry name" value="FN3"/>
    <property type="match status" value="4"/>
</dbReference>
<feature type="domain" description="Ig-like" evidence="13">
    <location>
        <begin position="26"/>
        <end position="117"/>
    </location>
</feature>
<keyword evidence="8" id="KW-1015">Disulfide bond</keyword>
<dbReference type="InterPro" id="IPR013098">
    <property type="entry name" value="Ig_I-set"/>
</dbReference>
<reference evidence="15" key="1">
    <citation type="journal article" date="2019" name="bioRxiv">
        <title>The Genome of the Zebra Mussel, Dreissena polymorpha: A Resource for Invasive Species Research.</title>
        <authorList>
            <person name="McCartney M.A."/>
            <person name="Auch B."/>
            <person name="Kono T."/>
            <person name="Mallez S."/>
            <person name="Zhang Y."/>
            <person name="Obille A."/>
            <person name="Becker A."/>
            <person name="Abrahante J.E."/>
            <person name="Garbe J."/>
            <person name="Badalamenti J.P."/>
            <person name="Herman A."/>
            <person name="Mangelson H."/>
            <person name="Liachko I."/>
            <person name="Sullivan S."/>
            <person name="Sone E.D."/>
            <person name="Koren S."/>
            <person name="Silverstein K.A.T."/>
            <person name="Beckman K.B."/>
            <person name="Gohl D.M."/>
        </authorList>
    </citation>
    <scope>NUCLEOTIDE SEQUENCE</scope>
    <source>
        <strain evidence="15">Duluth1</strain>
        <tissue evidence="15">Whole animal</tissue>
    </source>
</reference>
<feature type="compositionally biased region" description="Polar residues" evidence="10">
    <location>
        <begin position="1525"/>
        <end position="1549"/>
    </location>
</feature>
<evidence type="ECO:0000256" key="7">
    <source>
        <dbReference type="ARBA" id="ARBA00023136"/>
    </source>
</evidence>
<feature type="domain" description="Ig-like" evidence="13">
    <location>
        <begin position="428"/>
        <end position="514"/>
    </location>
</feature>
<dbReference type="Pfam" id="PF07679">
    <property type="entry name" value="I-set"/>
    <property type="match status" value="3"/>
</dbReference>
<protein>
    <submittedName>
        <fullName evidence="15">Uncharacterized protein</fullName>
    </submittedName>
</protein>
<evidence type="ECO:0000256" key="4">
    <source>
        <dbReference type="ARBA" id="ARBA00022737"/>
    </source>
</evidence>
<comment type="subcellular location">
    <subcellularLocation>
        <location evidence="1">Membrane</location>
        <topology evidence="1">Single-pass membrane protein</topology>
    </subcellularLocation>
</comment>
<evidence type="ECO:0000256" key="1">
    <source>
        <dbReference type="ARBA" id="ARBA00004167"/>
    </source>
</evidence>
<feature type="domain" description="Ig-like" evidence="13">
    <location>
        <begin position="518"/>
        <end position="603"/>
    </location>
</feature>
<dbReference type="InterPro" id="IPR013783">
    <property type="entry name" value="Ig-like_fold"/>
</dbReference>
<dbReference type="Pfam" id="PF13895">
    <property type="entry name" value="Ig_2"/>
    <property type="match status" value="1"/>
</dbReference>
<dbReference type="Pfam" id="PF13927">
    <property type="entry name" value="Ig_3"/>
    <property type="match status" value="2"/>
</dbReference>
<dbReference type="FunFam" id="2.60.40.10:FF:000032">
    <property type="entry name" value="palladin isoform X1"/>
    <property type="match status" value="2"/>
</dbReference>
<evidence type="ECO:0000259" key="13">
    <source>
        <dbReference type="PROSITE" id="PS50835"/>
    </source>
</evidence>
<evidence type="ECO:0000259" key="14">
    <source>
        <dbReference type="PROSITE" id="PS50853"/>
    </source>
</evidence>
<evidence type="ECO:0000313" key="15">
    <source>
        <dbReference type="EMBL" id="KAH3797139.1"/>
    </source>
</evidence>